<name>A0ABV8DI59_9BURK</name>
<comment type="similarity">
    <text evidence="1">Belongs to the ParB family.</text>
</comment>
<dbReference type="InterPro" id="IPR041468">
    <property type="entry name" value="HTH_ParB/Spo0J"/>
</dbReference>
<evidence type="ECO:0000256" key="2">
    <source>
        <dbReference type="ARBA" id="ARBA00022829"/>
    </source>
</evidence>
<sequence length="532" mass="57565">MENTIEVPAAPEGELMKVKWADIVLGDNPRKHFDPDRQRSLEASIRAQGLHTPVLLRELADGRYELVAGGRRHRAFGAVYGPEGLMPALVRKGDQAFANAAALTENIEREPMTPVEEAEGAAKTLADCKGDRPEAAKRMGWSLPTLEKRLALMNASEKVRDALQHKVLNLGHAELLAACRKETQDSALDHLLKQEKMWTVVELRAYLESASLLLDKAIFDKSDCGPCHHNSSRQSALFGVAISDGRCTNKQCYDTKTDEQLQATADSLKEEFQVVRIVRPGENLTVIPLHADGLKGVGAEQALACRTCEHFGAAVSAAPDKLGKVFKNLCMNVPCNSQHVDARKKEREAAEAEKAAASGPAKAQGTGTKAGISKPGGAPASKASAAASTKKQAEASAEPSRAVQDYREKIWRTVFRKAVPKLPTSQNRQVLLAICITQPSSLDSHSLLDAIKEAAGEDGMTIAGSAKLMKLPEAYKLFTEIEPGHLRIAVDLIAAHVSTSMSVDNIRGLLKAIETDLTQYWKLNGKRPAEAS</sequence>
<gene>
    <name evidence="5" type="ORF">ACFOW3_25675</name>
</gene>
<accession>A0ABV8DI59</accession>
<dbReference type="SUPFAM" id="SSF109709">
    <property type="entry name" value="KorB DNA-binding domain-like"/>
    <property type="match status" value="1"/>
</dbReference>
<dbReference type="SMART" id="SM00470">
    <property type="entry name" value="ParB"/>
    <property type="match status" value="1"/>
</dbReference>
<dbReference type="InterPro" id="IPR050336">
    <property type="entry name" value="Chromosome_partition/occlusion"/>
</dbReference>
<dbReference type="InterPro" id="IPR022396">
    <property type="entry name" value="PRTRC_ParB"/>
</dbReference>
<feature type="domain" description="ParB-like N-terminal" evidence="4">
    <location>
        <begin position="16"/>
        <end position="107"/>
    </location>
</feature>
<evidence type="ECO:0000313" key="5">
    <source>
        <dbReference type="EMBL" id="MFC3938012.1"/>
    </source>
</evidence>
<dbReference type="Pfam" id="PF17762">
    <property type="entry name" value="HTH_ParB"/>
    <property type="match status" value="1"/>
</dbReference>
<dbReference type="NCBIfam" id="TIGR00180">
    <property type="entry name" value="parB_part"/>
    <property type="match status" value="1"/>
</dbReference>
<evidence type="ECO:0000259" key="4">
    <source>
        <dbReference type="SMART" id="SM00470"/>
    </source>
</evidence>
<dbReference type="RefSeq" id="WP_055399899.1">
    <property type="nucleotide sequence ID" value="NZ_JAMXAX010000143.1"/>
</dbReference>
<dbReference type="Proteomes" id="UP001595693">
    <property type="component" value="Unassembled WGS sequence"/>
</dbReference>
<dbReference type="EMBL" id="JBHSAJ010000160">
    <property type="protein sequence ID" value="MFC3938012.1"/>
    <property type="molecule type" value="Genomic_DNA"/>
</dbReference>
<dbReference type="Gene3D" id="1.10.10.2830">
    <property type="match status" value="1"/>
</dbReference>
<dbReference type="NCBIfam" id="TIGR03734">
    <property type="entry name" value="PRTRC_parB"/>
    <property type="match status" value="1"/>
</dbReference>
<proteinExistence type="inferred from homology"/>
<feature type="region of interest" description="Disordered" evidence="3">
    <location>
        <begin position="342"/>
        <end position="401"/>
    </location>
</feature>
<dbReference type="SUPFAM" id="SSF110849">
    <property type="entry name" value="ParB/Sulfiredoxin"/>
    <property type="match status" value="1"/>
</dbReference>
<feature type="compositionally biased region" description="Low complexity" evidence="3">
    <location>
        <begin position="373"/>
        <end position="398"/>
    </location>
</feature>
<dbReference type="InterPro" id="IPR036086">
    <property type="entry name" value="ParB/Sulfiredoxin_sf"/>
</dbReference>
<feature type="compositionally biased region" description="Basic and acidic residues" evidence="3">
    <location>
        <begin position="342"/>
        <end position="354"/>
    </location>
</feature>
<protein>
    <submittedName>
        <fullName evidence="5">PRTRC system ParB family protein</fullName>
    </submittedName>
</protein>
<evidence type="ECO:0000256" key="3">
    <source>
        <dbReference type="SAM" id="MobiDB-lite"/>
    </source>
</evidence>
<keyword evidence="6" id="KW-1185">Reference proteome</keyword>
<dbReference type="PANTHER" id="PTHR33375:SF1">
    <property type="entry name" value="CHROMOSOME-PARTITIONING PROTEIN PARB-RELATED"/>
    <property type="match status" value="1"/>
</dbReference>
<organism evidence="5 6">
    <name type="scientific">Acidovorax facilis</name>
    <dbReference type="NCBI Taxonomy" id="12917"/>
    <lineage>
        <taxon>Bacteria</taxon>
        <taxon>Pseudomonadati</taxon>
        <taxon>Pseudomonadota</taxon>
        <taxon>Betaproteobacteria</taxon>
        <taxon>Burkholderiales</taxon>
        <taxon>Comamonadaceae</taxon>
        <taxon>Acidovorax</taxon>
    </lineage>
</organism>
<reference evidence="6" key="1">
    <citation type="journal article" date="2019" name="Int. J. Syst. Evol. Microbiol.">
        <title>The Global Catalogue of Microorganisms (GCM) 10K type strain sequencing project: providing services to taxonomists for standard genome sequencing and annotation.</title>
        <authorList>
            <consortium name="The Broad Institute Genomics Platform"/>
            <consortium name="The Broad Institute Genome Sequencing Center for Infectious Disease"/>
            <person name="Wu L."/>
            <person name="Ma J."/>
        </authorList>
    </citation>
    <scope>NUCLEOTIDE SEQUENCE [LARGE SCALE GENOMIC DNA]</scope>
    <source>
        <strain evidence="6">CCUG 2113</strain>
    </source>
</reference>
<dbReference type="PANTHER" id="PTHR33375">
    <property type="entry name" value="CHROMOSOME-PARTITIONING PROTEIN PARB-RELATED"/>
    <property type="match status" value="1"/>
</dbReference>
<evidence type="ECO:0000256" key="1">
    <source>
        <dbReference type="ARBA" id="ARBA00006295"/>
    </source>
</evidence>
<dbReference type="Pfam" id="PF02195">
    <property type="entry name" value="ParB_N"/>
    <property type="match status" value="1"/>
</dbReference>
<dbReference type="InterPro" id="IPR003115">
    <property type="entry name" value="ParB_N"/>
</dbReference>
<comment type="caution">
    <text evidence="5">The sequence shown here is derived from an EMBL/GenBank/DDBJ whole genome shotgun (WGS) entry which is preliminary data.</text>
</comment>
<evidence type="ECO:0000313" key="6">
    <source>
        <dbReference type="Proteomes" id="UP001595693"/>
    </source>
</evidence>
<keyword evidence="2" id="KW-0159">Chromosome partition</keyword>
<dbReference type="InterPro" id="IPR004437">
    <property type="entry name" value="ParB/RepB/Spo0J"/>
</dbReference>
<dbReference type="Gene3D" id="3.90.1530.30">
    <property type="match status" value="1"/>
</dbReference>